<feature type="compositionally biased region" description="Low complexity" evidence="3">
    <location>
        <begin position="1544"/>
        <end position="1564"/>
    </location>
</feature>
<dbReference type="InterPro" id="IPR032710">
    <property type="entry name" value="NTF2-like_dom_sf"/>
</dbReference>
<dbReference type="Pfam" id="PF00076">
    <property type="entry name" value="RRM_1"/>
    <property type="match status" value="1"/>
</dbReference>
<dbReference type="GO" id="GO:0003824">
    <property type="term" value="F:catalytic activity"/>
    <property type="evidence" value="ECO:0007669"/>
    <property type="project" value="InterPro"/>
</dbReference>
<dbReference type="Pfam" id="PF10446">
    <property type="entry name" value="DUF2457"/>
    <property type="match status" value="2"/>
</dbReference>
<keyword evidence="1 2" id="KW-0694">RNA-binding</keyword>
<feature type="compositionally biased region" description="Acidic residues" evidence="3">
    <location>
        <begin position="317"/>
        <end position="326"/>
    </location>
</feature>
<gene>
    <name evidence="6" type="ORF">B0A50_01498</name>
</gene>
<feature type="region of interest" description="Disordered" evidence="3">
    <location>
        <begin position="1040"/>
        <end position="1080"/>
    </location>
</feature>
<feature type="compositionally biased region" description="Basic and acidic residues" evidence="3">
    <location>
        <begin position="441"/>
        <end position="456"/>
    </location>
</feature>
<feature type="region of interest" description="Disordered" evidence="3">
    <location>
        <begin position="1866"/>
        <end position="1924"/>
    </location>
</feature>
<proteinExistence type="predicted"/>
<evidence type="ECO:0000256" key="3">
    <source>
        <dbReference type="SAM" id="MobiDB-lite"/>
    </source>
</evidence>
<dbReference type="GO" id="GO:0005829">
    <property type="term" value="C:cytosol"/>
    <property type="evidence" value="ECO:0007669"/>
    <property type="project" value="TreeGrafter"/>
</dbReference>
<feature type="region of interest" description="Disordered" evidence="3">
    <location>
        <begin position="1537"/>
        <end position="1583"/>
    </location>
</feature>
<dbReference type="InterPro" id="IPR018853">
    <property type="entry name" value="DUF2457"/>
</dbReference>
<feature type="region of interest" description="Disordered" evidence="3">
    <location>
        <begin position="52"/>
        <end position="120"/>
    </location>
</feature>
<feature type="compositionally biased region" description="Acidic residues" evidence="3">
    <location>
        <begin position="354"/>
        <end position="400"/>
    </location>
</feature>
<feature type="domain" description="NTF2" evidence="5">
    <location>
        <begin position="1412"/>
        <end position="1527"/>
    </location>
</feature>
<feature type="compositionally biased region" description="Basic and acidic residues" evidence="3">
    <location>
        <begin position="527"/>
        <end position="542"/>
    </location>
</feature>
<sequence length="1924" mass="209711">MVFWKSSQQPALQSPSVASAGMDYSEEMLAEVDEPPDDLKSSPFWTSEHYMKAAPQTTSRRESLLTRQLHSETEHSDEDRMRHPPRALSTQSTWSTTSTTDLTSDDGHSVPSPTFSPPLLPTHARGMLPVGEKPLDKKLNIVEHDEVASHEDTGSEKSVEATLGRKRCIMFACGGKEESKPKPPSPTSAPQVAESAAEKPTDDAQPKRKCTIKFACPTKASVSNKPVEAALTKRPASPPPPQRRVPAKPQEPKVHRGSDSTVTRGSPKAVRRTASIARNASTPTAANAPEPEHTRTQSRDSDEETGTEATRFHEFASSDDEPEEWVQEATCHRSRLTVTDTLQKENVIRKACVEVEEEAVEEEEEDIEEAGIEEGNGDEDRDDEQDEDEDIDVDEEESEGSDAGFRSDDEDGFAASDESDGEDSDYEWWRPGGSTAATSMEHLDRLIIHPKQDDSHLASSSVGSMSSGHLSPHSSNRRHHRSHRSHRHTASIPIAKRNEGNDLPDSTDFVCGTLDEDRPLEQAYMNRKKDLEAAKHKPRPQDIDPSFPTSDPEMDEEDDEDIEDPEESGDHEEKLSSPSRGAAFAKEAQGLASRPDLTRTASLPRHGGFLLSRLGRKHFDDDSGSDTAAGADIPKRGAIDIVKGLEKKRQRRKEKMWQKMCAKNAAKGEKAYKVKPGKGAERMREVGLELQRRMLNLITASLSLVLYSWNIDFMLPFSTSRMRAALRHLENLISQDSDSKASVIFLSECLHTDLELIASDPWVRRTFHVTDLDGTYWQPGLYGTIMLVDRRLAISGCFRVHYSQTRMERDMLCVDVGLGGKGEVGRLCNTHLESLVADPPLRQPQMKICAEFMHDSALKGAVSAGDLNAIQEFDRILHSDHGLKGAFLELGGRDGDGEGGHTWGQQAARAQRERFGTCRMDKVFFCGGVECKGFERFGAGVEVEDGEERERIVGLGFERPWITDHLGVKVETDTHPSILIASIQMSSNDAHFFDRLTRVPKTSNPTDDHPPTTQRPLPPGWLKQSLQGYLGSHLARPPVGFPPLPGMQSPGLPGRKVALPEDFDQPPIPKGGVLDRGRGQAVDSAGLQGGMSFGLPQPSLHDPPLRSLLPTATDRQEFVGDGTSHSQHAPVLYDLGPQYRHGPAVPAGRGIAVNGQRFRPEAGPCGHGVYVPSTEAGTIDFYPVHGARLRSQSQGATPNPPAHPPSGSGQPTFVPFVWEAPGPEPDLVDPKFREMLAQIMLLSKDNLGSVMDKERLGLDIIGPMAMYIKTVPGRGAMKLHEQLVTKYRLREVSDNLLSILLSHVPTPSETSTDPEANAAKHRSPTHASASASAAHLCFPSTIMAAEVTTMPGVNGYAPHQGYGGIEQQQQYNTNAYNQNTAVSQAAYTPAPPANSTPVTAASSQPEISKDEVGWYFVEQYYTTLSRSPEKLYLFYNKRSQLVSGNETEKVDVCVGQRAINDKIKELDFQDCKVRVTNVDSQASDSNIVIQVIGEISNKSKPHRKFTQTFVLATQTNGYFVLNDIFRYLIEEEDEQAQQRETEKVVPQQPEEVQQAVPAAESSYPEPAPKMDEAEPKTLTSSMDPKAIERDAHEVDKELEQKAKTEPAAVTNGTPVPEQAPLNHAEKIPAAAVNQQEEPVAETAAPELAREDTAEVALEPEKPIDPSPSPVTAPAVQQAPPQPAAPPKPAVPKTWASLAAMANKSGVPVPPAAAQTQQQQQQQPRPQPPAAKPVSQTSTTTAAPAQAQTSPAAPAAQRDESTAAAAQDEWTSVTSSHARQQSRAQSVQQEQVQNRGYIKNVHDGVDSNALKEHLKQFGELAYFDVAPQKNCAFVDFVTSAGYTAAVAANPHQIGSERLFVEERRIRPGSTPYVPRGQFQGGRGGRGGMQGAPRGGFQGRGGYAPRGGRGGAAGGAPRGRGGSQAA</sequence>
<dbReference type="PANTHER" id="PTHR10693:SF20">
    <property type="entry name" value="AT27578P"/>
    <property type="match status" value="1"/>
</dbReference>
<feature type="compositionally biased region" description="Gly residues" evidence="3">
    <location>
        <begin position="1877"/>
        <end position="1924"/>
    </location>
</feature>
<feature type="region of interest" description="Disordered" evidence="3">
    <location>
        <begin position="1305"/>
        <end position="1326"/>
    </location>
</feature>
<dbReference type="CDD" id="cd00780">
    <property type="entry name" value="NTF2"/>
    <property type="match status" value="1"/>
</dbReference>
<dbReference type="PROSITE" id="PS50102">
    <property type="entry name" value="RRM"/>
    <property type="match status" value="1"/>
</dbReference>
<dbReference type="Gene3D" id="3.60.10.10">
    <property type="entry name" value="Endonuclease/exonuclease/phosphatase"/>
    <property type="match status" value="1"/>
</dbReference>
<feature type="compositionally biased region" description="Polar residues" evidence="3">
    <location>
        <begin position="1000"/>
        <end position="1015"/>
    </location>
</feature>
<dbReference type="Pfam" id="PF02136">
    <property type="entry name" value="NTF2"/>
    <property type="match status" value="1"/>
</dbReference>
<feature type="compositionally biased region" description="Low complexity" evidence="3">
    <location>
        <begin position="89"/>
        <end position="102"/>
    </location>
</feature>
<feature type="compositionally biased region" description="Basic and acidic residues" evidence="3">
    <location>
        <begin position="59"/>
        <end position="82"/>
    </location>
</feature>
<dbReference type="InterPro" id="IPR012677">
    <property type="entry name" value="Nucleotide-bd_a/b_plait_sf"/>
</dbReference>
<dbReference type="Gene3D" id="3.30.70.330">
    <property type="match status" value="1"/>
</dbReference>
<name>A0A4U0UCF5_9PEZI</name>
<dbReference type="SUPFAM" id="SSF56219">
    <property type="entry name" value="DNase I-like"/>
    <property type="match status" value="1"/>
</dbReference>
<dbReference type="SMART" id="SM00360">
    <property type="entry name" value="RRM"/>
    <property type="match status" value="1"/>
</dbReference>
<evidence type="ECO:0008006" key="8">
    <source>
        <dbReference type="Google" id="ProtNLM"/>
    </source>
</evidence>
<evidence type="ECO:0000259" key="4">
    <source>
        <dbReference type="PROSITE" id="PS50102"/>
    </source>
</evidence>
<dbReference type="Pfam" id="PF03372">
    <property type="entry name" value="Exo_endo_phos"/>
    <property type="match status" value="1"/>
</dbReference>
<accession>A0A4U0UCF5</accession>
<feature type="region of interest" description="Disordered" evidence="3">
    <location>
        <begin position="1190"/>
        <end position="1212"/>
    </location>
</feature>
<dbReference type="SUPFAM" id="SSF54427">
    <property type="entry name" value="NTF2-like"/>
    <property type="match status" value="1"/>
</dbReference>
<feature type="compositionally biased region" description="Low complexity" evidence="3">
    <location>
        <begin position="1777"/>
        <end position="1792"/>
    </location>
</feature>
<reference evidence="6 7" key="1">
    <citation type="submission" date="2017-03" db="EMBL/GenBank/DDBJ databases">
        <title>Genomes of endolithic fungi from Antarctica.</title>
        <authorList>
            <person name="Coleine C."/>
            <person name="Masonjones S."/>
            <person name="Stajich J.E."/>
        </authorList>
    </citation>
    <scope>NUCLEOTIDE SEQUENCE [LARGE SCALE GENOMIC DNA]</scope>
    <source>
        <strain evidence="6 7">CCFEE 6315</strain>
    </source>
</reference>
<dbReference type="InterPro" id="IPR039539">
    <property type="entry name" value="Ras_GTPase_bind_prot"/>
</dbReference>
<feature type="region of interest" description="Disordered" evidence="3">
    <location>
        <begin position="175"/>
        <end position="603"/>
    </location>
</feature>
<dbReference type="InterPro" id="IPR018222">
    <property type="entry name" value="Nuclear_transport_factor_2_euk"/>
</dbReference>
<dbReference type="FunFam" id="3.10.450.50:FF:000003">
    <property type="entry name" value="Nuclear transport factor 2 family protein"/>
    <property type="match status" value="1"/>
</dbReference>
<feature type="compositionally biased region" description="Polar residues" evidence="3">
    <location>
        <begin position="276"/>
        <end position="285"/>
    </location>
</feature>
<comment type="caution">
    <text evidence="6">The sequence shown here is derived from an EMBL/GenBank/DDBJ whole genome shotgun (WGS) entry which is preliminary data.</text>
</comment>
<evidence type="ECO:0000259" key="5">
    <source>
        <dbReference type="PROSITE" id="PS50177"/>
    </source>
</evidence>
<dbReference type="GO" id="GO:1990861">
    <property type="term" value="C:Ubp3-Bre5 deubiquitination complex"/>
    <property type="evidence" value="ECO:0007669"/>
    <property type="project" value="TreeGrafter"/>
</dbReference>
<feature type="compositionally biased region" description="Acidic residues" evidence="3">
    <location>
        <begin position="408"/>
        <end position="426"/>
    </location>
</feature>
<feature type="compositionally biased region" description="Low complexity" evidence="3">
    <location>
        <begin position="1731"/>
        <end position="1755"/>
    </location>
</feature>
<organism evidence="6 7">
    <name type="scientific">Salinomyces thailandicus</name>
    <dbReference type="NCBI Taxonomy" id="706561"/>
    <lineage>
        <taxon>Eukaryota</taxon>
        <taxon>Fungi</taxon>
        <taxon>Dikarya</taxon>
        <taxon>Ascomycota</taxon>
        <taxon>Pezizomycotina</taxon>
        <taxon>Dothideomycetes</taxon>
        <taxon>Dothideomycetidae</taxon>
        <taxon>Mycosphaerellales</taxon>
        <taxon>Teratosphaeriaceae</taxon>
        <taxon>Salinomyces</taxon>
    </lineage>
</organism>
<feature type="compositionally biased region" description="Basic and acidic residues" evidence="3">
    <location>
        <begin position="1647"/>
        <end position="1663"/>
    </location>
</feature>
<dbReference type="GO" id="GO:0016579">
    <property type="term" value="P:protein deubiquitination"/>
    <property type="evidence" value="ECO:0007669"/>
    <property type="project" value="TreeGrafter"/>
</dbReference>
<dbReference type="GO" id="GO:1990904">
    <property type="term" value="C:ribonucleoprotein complex"/>
    <property type="evidence" value="ECO:0007669"/>
    <property type="project" value="TreeGrafter"/>
</dbReference>
<dbReference type="InterPro" id="IPR005135">
    <property type="entry name" value="Endo/exonuclease/phosphatase"/>
</dbReference>
<dbReference type="PANTHER" id="PTHR10693">
    <property type="entry name" value="RAS GTPASE-ACTIVATING PROTEIN-BINDING PROTEIN"/>
    <property type="match status" value="1"/>
</dbReference>
<feature type="region of interest" description="Disordered" evidence="3">
    <location>
        <begin position="1597"/>
        <end position="1619"/>
    </location>
</feature>
<dbReference type="EMBL" id="NAJL01000005">
    <property type="protein sequence ID" value="TKA32392.1"/>
    <property type="molecule type" value="Genomic_DNA"/>
</dbReference>
<feature type="region of interest" description="Disordered" evidence="3">
    <location>
        <begin position="998"/>
        <end position="1023"/>
    </location>
</feature>
<dbReference type="SUPFAM" id="SSF54928">
    <property type="entry name" value="RNA-binding domain, RBD"/>
    <property type="match status" value="1"/>
</dbReference>
<evidence type="ECO:0000313" key="7">
    <source>
        <dbReference type="Proteomes" id="UP000308549"/>
    </source>
</evidence>
<feature type="compositionally biased region" description="Low complexity" evidence="3">
    <location>
        <begin position="1711"/>
        <end position="1723"/>
    </location>
</feature>
<evidence type="ECO:0000313" key="6">
    <source>
        <dbReference type="EMBL" id="TKA32392.1"/>
    </source>
</evidence>
<feature type="compositionally biased region" description="Pro residues" evidence="3">
    <location>
        <begin position="1679"/>
        <end position="1689"/>
    </location>
</feature>
<dbReference type="InterPro" id="IPR035979">
    <property type="entry name" value="RBD_domain_sf"/>
</dbReference>
<evidence type="ECO:0000256" key="2">
    <source>
        <dbReference type="PROSITE-ProRule" id="PRU00176"/>
    </source>
</evidence>
<dbReference type="CDD" id="cd09080">
    <property type="entry name" value="TDP2"/>
    <property type="match status" value="1"/>
</dbReference>
<dbReference type="PROSITE" id="PS50177">
    <property type="entry name" value="NTF2_DOMAIN"/>
    <property type="match status" value="1"/>
</dbReference>
<dbReference type="InterPro" id="IPR002075">
    <property type="entry name" value="NTF2_dom"/>
</dbReference>
<feature type="compositionally biased region" description="Acidic residues" evidence="3">
    <location>
        <begin position="552"/>
        <end position="570"/>
    </location>
</feature>
<feature type="domain" description="RRM" evidence="4">
    <location>
        <begin position="1793"/>
        <end position="1865"/>
    </location>
</feature>
<keyword evidence="7" id="KW-1185">Reference proteome</keyword>
<dbReference type="Gene3D" id="3.10.450.50">
    <property type="match status" value="1"/>
</dbReference>
<feature type="compositionally biased region" description="Low complexity" evidence="3">
    <location>
        <begin position="457"/>
        <end position="474"/>
    </location>
</feature>
<feature type="compositionally biased region" description="Basic and acidic residues" evidence="3">
    <location>
        <begin position="196"/>
        <end position="206"/>
    </location>
</feature>
<evidence type="ECO:0000256" key="1">
    <source>
        <dbReference type="ARBA" id="ARBA00022884"/>
    </source>
</evidence>
<feature type="compositionally biased region" description="Basic and acidic residues" evidence="3">
    <location>
        <begin position="342"/>
        <end position="353"/>
    </location>
</feature>
<dbReference type="InterPro" id="IPR036691">
    <property type="entry name" value="Endo/exonu/phosph_ase_sf"/>
</dbReference>
<dbReference type="InterPro" id="IPR000504">
    <property type="entry name" value="RRM_dom"/>
</dbReference>
<feature type="compositionally biased region" description="Basic and acidic residues" evidence="3">
    <location>
        <begin position="290"/>
        <end position="300"/>
    </location>
</feature>
<protein>
    <recommendedName>
        <fullName evidence="8">NTF2 domain-containing protein</fullName>
    </recommendedName>
</protein>
<dbReference type="OrthoDB" id="2011769at2759"/>
<dbReference type="Proteomes" id="UP000308549">
    <property type="component" value="Unassembled WGS sequence"/>
</dbReference>
<dbReference type="GO" id="GO:0034517">
    <property type="term" value="P:ribophagy"/>
    <property type="evidence" value="ECO:0007669"/>
    <property type="project" value="TreeGrafter"/>
</dbReference>
<feature type="region of interest" description="Disordered" evidence="3">
    <location>
        <begin position="1632"/>
        <end position="1792"/>
    </location>
</feature>
<dbReference type="GO" id="GO:0003729">
    <property type="term" value="F:mRNA binding"/>
    <property type="evidence" value="ECO:0007669"/>
    <property type="project" value="TreeGrafter"/>
</dbReference>
<feature type="compositionally biased region" description="Basic residues" evidence="3">
    <location>
        <begin position="475"/>
        <end position="489"/>
    </location>
</feature>
<feature type="compositionally biased region" description="Polar residues" evidence="3">
    <location>
        <begin position="1305"/>
        <end position="1314"/>
    </location>
</feature>